<reference evidence="2" key="1">
    <citation type="submission" date="2021-04" db="EMBL/GenBank/DDBJ databases">
        <title>Microbacterium tenobrionis sp. nov. and Microbacterium allomyrinae sp. nov., isolated from larvae of Tenobrio molitor and Allomyrina dichotoma, respectively.</title>
        <authorList>
            <person name="Lee S.D."/>
        </authorList>
    </citation>
    <scope>NUCLEOTIDE SEQUENCE</scope>
    <source>
        <strain evidence="2">BWT-G7</strain>
    </source>
</reference>
<protein>
    <submittedName>
        <fullName evidence="2">M23 family metallopeptidase</fullName>
    </submittedName>
</protein>
<keyword evidence="3" id="KW-1185">Reference proteome</keyword>
<gene>
    <name evidence="2" type="ORF">KEC57_04210</name>
</gene>
<dbReference type="PANTHER" id="PTHR21666:SF270">
    <property type="entry name" value="MUREIN HYDROLASE ACTIVATOR ENVC"/>
    <property type="match status" value="1"/>
</dbReference>
<organism evidence="2 3">
    <name type="scientific">Microbacterium allomyrinae</name>
    <dbReference type="NCBI Taxonomy" id="2830666"/>
    <lineage>
        <taxon>Bacteria</taxon>
        <taxon>Bacillati</taxon>
        <taxon>Actinomycetota</taxon>
        <taxon>Actinomycetes</taxon>
        <taxon>Micrococcales</taxon>
        <taxon>Microbacteriaceae</taxon>
        <taxon>Microbacterium</taxon>
    </lineage>
</organism>
<dbReference type="Pfam" id="PF01551">
    <property type="entry name" value="Peptidase_M23"/>
    <property type="match status" value="1"/>
</dbReference>
<feature type="domain" description="M23ase beta-sheet core" evidence="1">
    <location>
        <begin position="128"/>
        <end position="186"/>
    </location>
</feature>
<dbReference type="AlphaFoldDB" id="A0A9X1LTC9"/>
<dbReference type="EMBL" id="JAGTTN010000001">
    <property type="protein sequence ID" value="MCC2031383.1"/>
    <property type="molecule type" value="Genomic_DNA"/>
</dbReference>
<dbReference type="GO" id="GO:0004222">
    <property type="term" value="F:metalloendopeptidase activity"/>
    <property type="evidence" value="ECO:0007669"/>
    <property type="project" value="TreeGrafter"/>
</dbReference>
<dbReference type="PANTHER" id="PTHR21666">
    <property type="entry name" value="PEPTIDASE-RELATED"/>
    <property type="match status" value="1"/>
</dbReference>
<dbReference type="InterPro" id="IPR050570">
    <property type="entry name" value="Cell_wall_metabolism_enzyme"/>
</dbReference>
<dbReference type="InterPro" id="IPR016047">
    <property type="entry name" value="M23ase_b-sheet_dom"/>
</dbReference>
<evidence type="ECO:0000313" key="2">
    <source>
        <dbReference type="EMBL" id="MCC2031383.1"/>
    </source>
</evidence>
<dbReference type="SUPFAM" id="SSF51261">
    <property type="entry name" value="Duplicated hybrid motif"/>
    <property type="match status" value="1"/>
</dbReference>
<dbReference type="Proteomes" id="UP001139354">
    <property type="component" value="Unassembled WGS sequence"/>
</dbReference>
<evidence type="ECO:0000259" key="1">
    <source>
        <dbReference type="Pfam" id="PF01551"/>
    </source>
</evidence>
<dbReference type="RefSeq" id="WP_229383266.1">
    <property type="nucleotide sequence ID" value="NZ_JAGTTN010000001.1"/>
</dbReference>
<comment type="caution">
    <text evidence="2">The sequence shown here is derived from an EMBL/GenBank/DDBJ whole genome shotgun (WGS) entry which is preliminary data.</text>
</comment>
<evidence type="ECO:0000313" key="3">
    <source>
        <dbReference type="Proteomes" id="UP001139354"/>
    </source>
</evidence>
<name>A0A9X1LTC9_9MICO</name>
<accession>A0A9X1LTC9</accession>
<dbReference type="InterPro" id="IPR011055">
    <property type="entry name" value="Dup_hybrid_motif"/>
</dbReference>
<dbReference type="CDD" id="cd12797">
    <property type="entry name" value="M23_peptidase"/>
    <property type="match status" value="1"/>
</dbReference>
<dbReference type="Gene3D" id="2.70.70.10">
    <property type="entry name" value="Glucose Permease (Domain IIA)"/>
    <property type="match status" value="1"/>
</dbReference>
<proteinExistence type="predicted"/>
<sequence length="236" mass="25187">MPHELENAVVVDFPLRGAGWMAVTTPAARIPSHGVDILGQRYAFDFIKVDDRAGVHVHPTSTFVASTIGGRTDECYAWGAAVHAPFDAEVVAAVDGMPERRWINPFREAARMIWNGVTFRPDRIPAILGNHVILRAGDVYAGFAHLVPGSVEVASGDAIASGAILGRVGHTGNSTSPHLHFQLMDSADLMTANGIACAFAAYEVRGADGLWSRAERAIPGPRERIRSISEGPDDGA</sequence>